<dbReference type="GO" id="GO:0003677">
    <property type="term" value="F:DNA binding"/>
    <property type="evidence" value="ECO:0007669"/>
    <property type="project" value="UniProtKB-UniRule"/>
</dbReference>
<dbReference type="AlphaFoldDB" id="A0A0J1I3D0"/>
<name>A0A0J1I3D0_BACAN</name>
<keyword evidence="2" id="KW-0238">DNA-binding</keyword>
<dbReference type="Proteomes" id="UP000035904">
    <property type="component" value="Unassembled WGS sequence"/>
</dbReference>
<dbReference type="Pfam" id="PF14278">
    <property type="entry name" value="TetR_C_8"/>
    <property type="match status" value="1"/>
</dbReference>
<dbReference type="PATRIC" id="fig|1392.242.peg.2745"/>
<gene>
    <name evidence="3" type="ORF">ABW01_05825</name>
</gene>
<dbReference type="InterPro" id="IPR050624">
    <property type="entry name" value="HTH-type_Tx_Regulator"/>
</dbReference>
<dbReference type="PANTHER" id="PTHR43479:SF16">
    <property type="entry name" value="HTH TETR-TYPE DOMAIN-CONTAINING PROTEIN"/>
    <property type="match status" value="1"/>
</dbReference>
<organism evidence="3 4">
    <name type="scientific">Bacillus anthracis</name>
    <name type="common">anthrax bacterium</name>
    <dbReference type="NCBI Taxonomy" id="1392"/>
    <lineage>
        <taxon>Bacteria</taxon>
        <taxon>Bacillati</taxon>
        <taxon>Bacillota</taxon>
        <taxon>Bacilli</taxon>
        <taxon>Bacillales</taxon>
        <taxon>Bacillaceae</taxon>
        <taxon>Bacillus</taxon>
        <taxon>Bacillus cereus group</taxon>
    </lineage>
</organism>
<dbReference type="Gene3D" id="1.10.357.10">
    <property type="entry name" value="Tetracycline Repressor, domain 2"/>
    <property type="match status" value="1"/>
</dbReference>
<dbReference type="RefSeq" id="WP_000064560.1">
    <property type="nucleotide sequence ID" value="NZ_JALKIB010000001.1"/>
</dbReference>
<dbReference type="EMBL" id="LDPG01000002">
    <property type="protein sequence ID" value="KLV20452.1"/>
    <property type="molecule type" value="Genomic_DNA"/>
</dbReference>
<evidence type="ECO:0000256" key="2">
    <source>
        <dbReference type="ARBA" id="ARBA00023125"/>
    </source>
</evidence>
<dbReference type="InterPro" id="IPR009057">
    <property type="entry name" value="Homeodomain-like_sf"/>
</dbReference>
<proteinExistence type="predicted"/>
<dbReference type="Pfam" id="PF00440">
    <property type="entry name" value="TetR_N"/>
    <property type="match status" value="1"/>
</dbReference>
<accession>A0A0J1I3D0</accession>
<dbReference type="SUPFAM" id="SSF46689">
    <property type="entry name" value="Homeodomain-like"/>
    <property type="match status" value="1"/>
</dbReference>
<evidence type="ECO:0000256" key="1">
    <source>
        <dbReference type="ARBA" id="ARBA00022491"/>
    </source>
</evidence>
<evidence type="ECO:0000313" key="3">
    <source>
        <dbReference type="EMBL" id="KLV20452.1"/>
    </source>
</evidence>
<dbReference type="PANTHER" id="PTHR43479">
    <property type="entry name" value="ACREF/ENVCD OPERON REPRESSOR-RELATED"/>
    <property type="match status" value="1"/>
</dbReference>
<sequence>MSNFTRLRTQTIIKDAFMDLLKEKTFSSITINHICEKAMIHRSTFYRHYEDKYELFSDVSNSIAINLFEQTKEGLDLEHTLFEEIIEYIDVNRALFFNITSKNNSLELYEKLIRFGAENLYENSMEYNDPLSKKIQNSDYPMVLCDFYCSGFFEIIKKWLSNEYSYTKEELIQISKNLLINEPN</sequence>
<reference evidence="3 4" key="1">
    <citation type="submission" date="2015-05" db="EMBL/GenBank/DDBJ databases">
        <title>Whole genome sequence and identification of bacterial endophytes from Costus igneus.</title>
        <authorList>
            <person name="Lee Y.P."/>
            <person name="Gan H.M."/>
            <person name="Eng W."/>
            <person name="Wheatley M.S."/>
            <person name="Caraballo A."/>
            <person name="Polter S."/>
            <person name="Savka M.A."/>
            <person name="Hudson A.O."/>
        </authorList>
    </citation>
    <scope>NUCLEOTIDE SEQUENCE [LARGE SCALE GENOMIC DNA]</scope>
    <source>
        <strain evidence="3 4">RIT375</strain>
    </source>
</reference>
<dbReference type="PROSITE" id="PS50977">
    <property type="entry name" value="HTH_TETR_2"/>
    <property type="match status" value="1"/>
</dbReference>
<evidence type="ECO:0000313" key="4">
    <source>
        <dbReference type="Proteomes" id="UP000035904"/>
    </source>
</evidence>
<dbReference type="InterPro" id="IPR001647">
    <property type="entry name" value="HTH_TetR"/>
</dbReference>
<dbReference type="InterPro" id="IPR039532">
    <property type="entry name" value="TetR_C_Firmicutes"/>
</dbReference>
<comment type="caution">
    <text evidence="3">The sequence shown here is derived from an EMBL/GenBank/DDBJ whole genome shotgun (WGS) entry which is preliminary data.</text>
</comment>
<protein>
    <submittedName>
        <fullName evidence="3">TetR family transcriptional regulator</fullName>
    </submittedName>
</protein>
<keyword evidence="1" id="KW-0678">Repressor</keyword>